<proteinExistence type="inferred from homology"/>
<dbReference type="Pfam" id="PF08240">
    <property type="entry name" value="ADH_N"/>
    <property type="match status" value="1"/>
</dbReference>
<dbReference type="InterPro" id="IPR020843">
    <property type="entry name" value="ER"/>
</dbReference>
<dbReference type="RefSeq" id="WP_188951786.1">
    <property type="nucleotide sequence ID" value="NZ_BMIB01000002.1"/>
</dbReference>
<comment type="caution">
    <text evidence="6">The sequence shown here is derived from an EMBL/GenBank/DDBJ whole genome shotgun (WGS) entry which is preliminary data.</text>
</comment>
<dbReference type="Gene3D" id="3.40.50.720">
    <property type="entry name" value="NAD(P)-binding Rossmann-like Domain"/>
    <property type="match status" value="1"/>
</dbReference>
<dbReference type="InterPro" id="IPR002328">
    <property type="entry name" value="ADH_Zn_CS"/>
</dbReference>
<evidence type="ECO:0000256" key="4">
    <source>
        <dbReference type="RuleBase" id="RU361277"/>
    </source>
</evidence>
<evidence type="ECO:0000256" key="2">
    <source>
        <dbReference type="ARBA" id="ARBA00022833"/>
    </source>
</evidence>
<keyword evidence="7" id="KW-1185">Reference proteome</keyword>
<dbReference type="SMART" id="SM00829">
    <property type="entry name" value="PKS_ER"/>
    <property type="match status" value="1"/>
</dbReference>
<dbReference type="SUPFAM" id="SSF51735">
    <property type="entry name" value="NAD(P)-binding Rossmann-fold domains"/>
    <property type="match status" value="1"/>
</dbReference>
<reference evidence="6" key="1">
    <citation type="journal article" date="2014" name="Int. J. Syst. Evol. Microbiol.">
        <title>Complete genome sequence of Corynebacterium casei LMG S-19264T (=DSM 44701T), isolated from a smear-ripened cheese.</title>
        <authorList>
            <consortium name="US DOE Joint Genome Institute (JGI-PGF)"/>
            <person name="Walter F."/>
            <person name="Albersmeier A."/>
            <person name="Kalinowski J."/>
            <person name="Ruckert C."/>
        </authorList>
    </citation>
    <scope>NUCLEOTIDE SEQUENCE</scope>
    <source>
        <strain evidence="6">CGMCC 1.15290</strain>
    </source>
</reference>
<dbReference type="PANTHER" id="PTHR43401:SF2">
    <property type="entry name" value="L-THREONINE 3-DEHYDROGENASE"/>
    <property type="match status" value="1"/>
</dbReference>
<name>A0A917IYN1_9BACT</name>
<sequence length="345" mass="36889">MKTLYYPQFDELVVTEQPVPEVAAGEVLMEVAACGICGSELESFAHRSAKRTPPIIMGHEFCGVIAATGTGVTQYHTGDRVVSNALVFCGECDACRVGATNLCRKRQVFSIHRNGAFGQFVNVPVSSLLPWPEGVPAEQACLAEPLANGVHMVALTKHVACKRVLILGAGPIGLMALQAFKVLRNATCYVSDINTQRLNTARQLGAADTLNPVEDDLPPRIREITAGEGVDIVVDAVGRMVTTQQAVQVVRPGGAVVLIGLQEDAKAISNYDLIVTEKMVTGSYAATQQDMATALEMIASGDVDVSSWVHTYPLSDGVNAFKDMLHAKNGHIKSVIIHGLQNEQL</sequence>
<dbReference type="PROSITE" id="PS00059">
    <property type="entry name" value="ADH_ZINC"/>
    <property type="match status" value="1"/>
</dbReference>
<dbReference type="InterPro" id="IPR050129">
    <property type="entry name" value="Zn_alcohol_dh"/>
</dbReference>
<dbReference type="AlphaFoldDB" id="A0A917IYN1"/>
<comment type="similarity">
    <text evidence="4">Belongs to the zinc-containing alcohol dehydrogenase family.</text>
</comment>
<reference evidence="6" key="2">
    <citation type="submission" date="2020-09" db="EMBL/GenBank/DDBJ databases">
        <authorList>
            <person name="Sun Q."/>
            <person name="Zhou Y."/>
        </authorList>
    </citation>
    <scope>NUCLEOTIDE SEQUENCE</scope>
    <source>
        <strain evidence="6">CGMCC 1.15290</strain>
    </source>
</reference>
<dbReference type="SUPFAM" id="SSF50129">
    <property type="entry name" value="GroES-like"/>
    <property type="match status" value="1"/>
</dbReference>
<dbReference type="InterPro" id="IPR011032">
    <property type="entry name" value="GroES-like_sf"/>
</dbReference>
<keyword evidence="1 4" id="KW-0479">Metal-binding</keyword>
<keyword evidence="2 4" id="KW-0862">Zinc</keyword>
<gene>
    <name evidence="6" type="primary">adh</name>
    <name evidence="6" type="ORF">GCM10011379_18900</name>
</gene>
<dbReference type="GO" id="GO:0016616">
    <property type="term" value="F:oxidoreductase activity, acting on the CH-OH group of donors, NAD or NADP as acceptor"/>
    <property type="evidence" value="ECO:0007669"/>
    <property type="project" value="UniProtKB-ARBA"/>
</dbReference>
<evidence type="ECO:0000313" key="6">
    <source>
        <dbReference type="EMBL" id="GGH65601.1"/>
    </source>
</evidence>
<dbReference type="InterPro" id="IPR013149">
    <property type="entry name" value="ADH-like_C"/>
</dbReference>
<dbReference type="EMBL" id="BMIB01000002">
    <property type="protein sequence ID" value="GGH65601.1"/>
    <property type="molecule type" value="Genomic_DNA"/>
</dbReference>
<dbReference type="PANTHER" id="PTHR43401">
    <property type="entry name" value="L-THREONINE 3-DEHYDROGENASE"/>
    <property type="match status" value="1"/>
</dbReference>
<keyword evidence="3" id="KW-0560">Oxidoreductase</keyword>
<dbReference type="InterPro" id="IPR013154">
    <property type="entry name" value="ADH-like_N"/>
</dbReference>
<dbReference type="GO" id="GO:0008270">
    <property type="term" value="F:zinc ion binding"/>
    <property type="evidence" value="ECO:0007669"/>
    <property type="project" value="InterPro"/>
</dbReference>
<evidence type="ECO:0000256" key="1">
    <source>
        <dbReference type="ARBA" id="ARBA00022723"/>
    </source>
</evidence>
<comment type="cofactor">
    <cofactor evidence="4">
        <name>Zn(2+)</name>
        <dbReference type="ChEBI" id="CHEBI:29105"/>
    </cofactor>
</comment>
<evidence type="ECO:0000259" key="5">
    <source>
        <dbReference type="SMART" id="SM00829"/>
    </source>
</evidence>
<dbReference type="Proteomes" id="UP000627292">
    <property type="component" value="Unassembled WGS sequence"/>
</dbReference>
<evidence type="ECO:0000256" key="3">
    <source>
        <dbReference type="ARBA" id="ARBA00023002"/>
    </source>
</evidence>
<protein>
    <submittedName>
        <fullName evidence="6">Galactitol-1-phosphate 5-dehydrogenase</fullName>
    </submittedName>
</protein>
<organism evidence="6 7">
    <name type="scientific">Filimonas zeae</name>
    <dbReference type="NCBI Taxonomy" id="1737353"/>
    <lineage>
        <taxon>Bacteria</taxon>
        <taxon>Pseudomonadati</taxon>
        <taxon>Bacteroidota</taxon>
        <taxon>Chitinophagia</taxon>
        <taxon>Chitinophagales</taxon>
        <taxon>Chitinophagaceae</taxon>
        <taxon>Filimonas</taxon>
    </lineage>
</organism>
<accession>A0A917IYN1</accession>
<dbReference type="InterPro" id="IPR036291">
    <property type="entry name" value="NAD(P)-bd_dom_sf"/>
</dbReference>
<dbReference type="Pfam" id="PF00107">
    <property type="entry name" value="ADH_zinc_N"/>
    <property type="match status" value="1"/>
</dbReference>
<evidence type="ECO:0000313" key="7">
    <source>
        <dbReference type="Proteomes" id="UP000627292"/>
    </source>
</evidence>
<dbReference type="Gene3D" id="3.90.180.10">
    <property type="entry name" value="Medium-chain alcohol dehydrogenases, catalytic domain"/>
    <property type="match status" value="1"/>
</dbReference>
<feature type="domain" description="Enoyl reductase (ER)" evidence="5">
    <location>
        <begin position="7"/>
        <end position="336"/>
    </location>
</feature>